<evidence type="ECO:0000259" key="7">
    <source>
        <dbReference type="Pfam" id="PF13490"/>
    </source>
</evidence>
<dbReference type="RefSeq" id="WP_106928150.1">
    <property type="nucleotide sequence ID" value="NZ_PYFT01000001.1"/>
</dbReference>
<comment type="caution">
    <text evidence="8">The sequence shown here is derived from an EMBL/GenBank/DDBJ whole genome shotgun (WGS) entry which is preliminary data.</text>
</comment>
<dbReference type="InterPro" id="IPR027383">
    <property type="entry name" value="Znf_put"/>
</dbReference>
<evidence type="ECO:0000256" key="3">
    <source>
        <dbReference type="ARBA" id="ARBA00022989"/>
    </source>
</evidence>
<gene>
    <name evidence="8" type="ORF">AHMF7605_08055</name>
</gene>
<reference evidence="8 9" key="1">
    <citation type="submission" date="2018-03" db="EMBL/GenBank/DDBJ databases">
        <title>Adhaeribacter sp. HMF7605 Genome sequencing and assembly.</title>
        <authorList>
            <person name="Kang H."/>
            <person name="Kang J."/>
            <person name="Cha I."/>
            <person name="Kim H."/>
            <person name="Joh K."/>
        </authorList>
    </citation>
    <scope>NUCLEOTIDE SEQUENCE [LARGE SCALE GENOMIC DNA]</scope>
    <source>
        <strain evidence="8 9">HMF7605</strain>
    </source>
</reference>
<evidence type="ECO:0000259" key="6">
    <source>
        <dbReference type="Pfam" id="PF03544"/>
    </source>
</evidence>
<evidence type="ECO:0000313" key="8">
    <source>
        <dbReference type="EMBL" id="PSR53481.1"/>
    </source>
</evidence>
<evidence type="ECO:0000256" key="5">
    <source>
        <dbReference type="SAM" id="Phobius"/>
    </source>
</evidence>
<dbReference type="SUPFAM" id="SSF74653">
    <property type="entry name" value="TolA/TonB C-terminal domain"/>
    <property type="match status" value="1"/>
</dbReference>
<dbReference type="InterPro" id="IPR041916">
    <property type="entry name" value="Anti_sigma_zinc_sf"/>
</dbReference>
<keyword evidence="3 5" id="KW-1133">Transmembrane helix</keyword>
<protein>
    <recommendedName>
        <fullName evidence="10">TonB C-terminal domain-containing protein</fullName>
    </recommendedName>
</protein>
<keyword evidence="9" id="KW-1185">Reference proteome</keyword>
<dbReference type="NCBIfam" id="TIGR01352">
    <property type="entry name" value="tonB_Cterm"/>
    <property type="match status" value="1"/>
</dbReference>
<dbReference type="AlphaFoldDB" id="A0A2T2YD82"/>
<evidence type="ECO:0000256" key="2">
    <source>
        <dbReference type="ARBA" id="ARBA00022692"/>
    </source>
</evidence>
<dbReference type="Pfam" id="PF03544">
    <property type="entry name" value="TonB_C"/>
    <property type="match status" value="1"/>
</dbReference>
<dbReference type="Proteomes" id="UP000240357">
    <property type="component" value="Unassembled WGS sequence"/>
</dbReference>
<keyword evidence="2 5" id="KW-0812">Transmembrane</keyword>
<name>A0A2T2YD82_9BACT</name>
<dbReference type="Gene3D" id="1.10.10.1320">
    <property type="entry name" value="Anti-sigma factor, zinc-finger domain"/>
    <property type="match status" value="1"/>
</dbReference>
<evidence type="ECO:0000256" key="1">
    <source>
        <dbReference type="ARBA" id="ARBA00004167"/>
    </source>
</evidence>
<dbReference type="EMBL" id="PYFT01000001">
    <property type="protein sequence ID" value="PSR53481.1"/>
    <property type="molecule type" value="Genomic_DNA"/>
</dbReference>
<evidence type="ECO:0000256" key="4">
    <source>
        <dbReference type="ARBA" id="ARBA00023136"/>
    </source>
</evidence>
<evidence type="ECO:0000313" key="9">
    <source>
        <dbReference type="Proteomes" id="UP000240357"/>
    </source>
</evidence>
<feature type="domain" description="TonB C-terminal" evidence="6">
    <location>
        <begin position="162"/>
        <end position="226"/>
    </location>
</feature>
<dbReference type="Gene3D" id="3.30.1150.10">
    <property type="match status" value="1"/>
</dbReference>
<comment type="subcellular location">
    <subcellularLocation>
        <location evidence="1">Membrane</location>
        <topology evidence="1">Single-pass membrane protein</topology>
    </subcellularLocation>
</comment>
<dbReference type="InterPro" id="IPR037682">
    <property type="entry name" value="TonB_C"/>
</dbReference>
<feature type="transmembrane region" description="Helical" evidence="5">
    <location>
        <begin position="90"/>
        <end position="114"/>
    </location>
</feature>
<feature type="domain" description="Putative zinc-finger" evidence="7">
    <location>
        <begin position="19"/>
        <end position="48"/>
    </location>
</feature>
<sequence>MIDQPPLFHTGPIGVHLSQEKLFQLLAGQVTPDERQQLEAHLQQCSLCTDALEGFTRADTSVSQATLLELNHLIKKRTARRKTRTLLTDIKAWGVATAIVFLILISAAIVWNAVHTANTPPVPSDSKAGASNSDLSAQPVQGYSHLQSYLKQHAQLPAGASRKGRVILSFTVNPDSSLSNFKIIQSVEKATDQAAIDLVKKGPAWQPASQQKQKIAQVVNLSVVFK</sequence>
<evidence type="ECO:0008006" key="10">
    <source>
        <dbReference type="Google" id="ProtNLM"/>
    </source>
</evidence>
<accession>A0A2T2YD82</accession>
<dbReference type="Pfam" id="PF13490">
    <property type="entry name" value="zf-HC2"/>
    <property type="match status" value="1"/>
</dbReference>
<dbReference type="GO" id="GO:0055085">
    <property type="term" value="P:transmembrane transport"/>
    <property type="evidence" value="ECO:0007669"/>
    <property type="project" value="InterPro"/>
</dbReference>
<dbReference type="GO" id="GO:0016020">
    <property type="term" value="C:membrane"/>
    <property type="evidence" value="ECO:0007669"/>
    <property type="project" value="UniProtKB-SubCell"/>
</dbReference>
<proteinExistence type="predicted"/>
<keyword evidence="4 5" id="KW-0472">Membrane</keyword>
<dbReference type="OrthoDB" id="1112758at2"/>
<organism evidence="8 9">
    <name type="scientific">Adhaeribacter arboris</name>
    <dbReference type="NCBI Taxonomy" id="2072846"/>
    <lineage>
        <taxon>Bacteria</taxon>
        <taxon>Pseudomonadati</taxon>
        <taxon>Bacteroidota</taxon>
        <taxon>Cytophagia</taxon>
        <taxon>Cytophagales</taxon>
        <taxon>Hymenobacteraceae</taxon>
        <taxon>Adhaeribacter</taxon>
    </lineage>
</organism>
<dbReference type="InterPro" id="IPR006260">
    <property type="entry name" value="TonB/TolA_C"/>
</dbReference>